<protein>
    <recommendedName>
        <fullName evidence="6">DBB domain-containing protein</fullName>
    </recommendedName>
</protein>
<proteinExistence type="predicted"/>
<evidence type="ECO:0008006" key="6">
    <source>
        <dbReference type="Google" id="ProtNLM"/>
    </source>
</evidence>
<dbReference type="EnsemblMetazoa" id="CapteT209224">
    <property type="protein sequence ID" value="CapteP209224"/>
    <property type="gene ID" value="CapteG209224"/>
</dbReference>
<dbReference type="EMBL" id="KB291800">
    <property type="protein sequence ID" value="ELU18667.1"/>
    <property type="molecule type" value="Genomic_DNA"/>
</dbReference>
<feature type="compositionally biased region" description="Basic residues" evidence="1">
    <location>
        <begin position="372"/>
        <end position="387"/>
    </location>
</feature>
<reference evidence="5" key="1">
    <citation type="submission" date="2012-12" db="EMBL/GenBank/DDBJ databases">
        <authorList>
            <person name="Hellsten U."/>
            <person name="Grimwood J."/>
            <person name="Chapman J.A."/>
            <person name="Shapiro H."/>
            <person name="Aerts A."/>
            <person name="Otillar R.P."/>
            <person name="Terry A.Y."/>
            <person name="Boore J.L."/>
            <person name="Simakov O."/>
            <person name="Marletaz F."/>
            <person name="Cho S.-J."/>
            <person name="Edsinger-Gonzales E."/>
            <person name="Havlak P."/>
            <person name="Kuo D.-H."/>
            <person name="Larsson T."/>
            <person name="Lv J."/>
            <person name="Arendt D."/>
            <person name="Savage R."/>
            <person name="Osoegawa K."/>
            <person name="de Jong P."/>
            <person name="Lindberg D.R."/>
            <person name="Seaver E.C."/>
            <person name="Weisblat D.A."/>
            <person name="Putnam N.H."/>
            <person name="Grigoriev I.V."/>
            <person name="Rokhsar D.S."/>
        </authorList>
    </citation>
    <scope>NUCLEOTIDE SEQUENCE</scope>
    <source>
        <strain evidence="5">I ESC-2004</strain>
    </source>
</reference>
<evidence type="ECO:0000256" key="1">
    <source>
        <dbReference type="SAM" id="MobiDB-lite"/>
    </source>
</evidence>
<organism evidence="3">
    <name type="scientific">Capitella teleta</name>
    <name type="common">Polychaete worm</name>
    <dbReference type="NCBI Taxonomy" id="283909"/>
    <lineage>
        <taxon>Eukaryota</taxon>
        <taxon>Metazoa</taxon>
        <taxon>Spiralia</taxon>
        <taxon>Lophotrochozoa</taxon>
        <taxon>Annelida</taxon>
        <taxon>Polychaeta</taxon>
        <taxon>Sedentaria</taxon>
        <taxon>Scolecida</taxon>
        <taxon>Capitellidae</taxon>
        <taxon>Capitella</taxon>
    </lineage>
</organism>
<dbReference type="PANTHER" id="PTHR13944">
    <property type="entry name" value="AGAP007712-PA"/>
    <property type="match status" value="1"/>
</dbReference>
<dbReference type="GO" id="GO:0005886">
    <property type="term" value="C:plasma membrane"/>
    <property type="evidence" value="ECO:0007669"/>
    <property type="project" value="TreeGrafter"/>
</dbReference>
<feature type="region of interest" description="Disordered" evidence="1">
    <location>
        <begin position="326"/>
        <end position="399"/>
    </location>
</feature>
<reference evidence="4" key="3">
    <citation type="submission" date="2015-06" db="UniProtKB">
        <authorList>
            <consortium name="EnsemblMetazoa"/>
        </authorList>
    </citation>
    <scope>IDENTIFICATION</scope>
</reference>
<feature type="transmembrane region" description="Helical" evidence="2">
    <location>
        <begin position="451"/>
        <end position="476"/>
    </location>
</feature>
<evidence type="ECO:0000313" key="3">
    <source>
        <dbReference type="EMBL" id="ELU18667.1"/>
    </source>
</evidence>
<keyword evidence="2" id="KW-1133">Transmembrane helix</keyword>
<dbReference type="EMBL" id="AMQN01003749">
    <property type="status" value="NOT_ANNOTATED_CDS"/>
    <property type="molecule type" value="Genomic_DNA"/>
</dbReference>
<evidence type="ECO:0000256" key="2">
    <source>
        <dbReference type="SAM" id="Phobius"/>
    </source>
</evidence>
<evidence type="ECO:0000313" key="4">
    <source>
        <dbReference type="EnsemblMetazoa" id="CapteP209224"/>
    </source>
</evidence>
<reference evidence="3 5" key="2">
    <citation type="journal article" date="2013" name="Nature">
        <title>Insights into bilaterian evolution from three spiralian genomes.</title>
        <authorList>
            <person name="Simakov O."/>
            <person name="Marletaz F."/>
            <person name="Cho S.J."/>
            <person name="Edsinger-Gonzales E."/>
            <person name="Havlak P."/>
            <person name="Hellsten U."/>
            <person name="Kuo D.H."/>
            <person name="Larsson T."/>
            <person name="Lv J."/>
            <person name="Arendt D."/>
            <person name="Savage R."/>
            <person name="Osoegawa K."/>
            <person name="de Jong P."/>
            <person name="Grimwood J."/>
            <person name="Chapman J.A."/>
            <person name="Shapiro H."/>
            <person name="Aerts A."/>
            <person name="Otillar R.P."/>
            <person name="Terry A.Y."/>
            <person name="Boore J.L."/>
            <person name="Grigoriev I.V."/>
            <person name="Lindberg D.R."/>
            <person name="Seaver E.C."/>
            <person name="Weisblat D.A."/>
            <person name="Putnam N.H."/>
            <person name="Rokhsar D.S."/>
        </authorList>
    </citation>
    <scope>NUCLEOTIDE SEQUENCE</scope>
    <source>
        <strain evidence="3 5">I ESC-2004</strain>
    </source>
</reference>
<feature type="compositionally biased region" description="Polar residues" evidence="1">
    <location>
        <begin position="326"/>
        <end position="336"/>
    </location>
</feature>
<dbReference type="STRING" id="283909.R7VJE6"/>
<dbReference type="InterPro" id="IPR051632">
    <property type="entry name" value="Rho_GEF"/>
</dbReference>
<evidence type="ECO:0000313" key="5">
    <source>
        <dbReference type="Proteomes" id="UP000014760"/>
    </source>
</evidence>
<dbReference type="OrthoDB" id="28045at2759"/>
<keyword evidence="2" id="KW-0472">Membrane</keyword>
<sequence length="480" mass="53309">MSSLDMNSQQLQSPAQQLQLPGPLFWQMSLPSLEPIMEEGFRMAFSPNHSPLQGGAALAVVFADDTRLPVDVEFFVVFEGSTQRHVTSAVCLDRNKLSACIPEHPLAETVLLRILLFQHGGYRILATGSFHYIQDPVRPLAEFLVDSVCDPNSLANMDRIQAQYPAAFEQDFLDERLCQELTRVKIPPGWRLSGDRSIDSARETLLHFAARLGFEILSTWLLQTRGSREALGIPNTQGMVPAVLARQCGHVRTAQVLEERLVVPLPRSPWRLLDHRRASQQSLVRYHEAQQVTSITSAAHGPPAPGKMAATFAHSIDEDIERLQQVSLRPRGSSSPRAPISRPDSGLPDCFASDESYGEDDAFEAEDDGVPSHHHGNRTRRHRRMQPHLRSQPGRRYSADAKVRAGFSDDDLSDIDTPPPPLPLSAPPIGPNVPSICVSPPASNCEQGTEVLGMALFFYDVFEYTVLAACILYTYIYMLF</sequence>
<dbReference type="Proteomes" id="UP000014760">
    <property type="component" value="Unassembled WGS sequence"/>
</dbReference>
<keyword evidence="5" id="KW-1185">Reference proteome</keyword>
<gene>
    <name evidence="3" type="ORF">CAPTEDRAFT_209224</name>
</gene>
<feature type="compositionally biased region" description="Acidic residues" evidence="1">
    <location>
        <begin position="356"/>
        <end position="369"/>
    </location>
</feature>
<dbReference type="GO" id="GO:0035023">
    <property type="term" value="P:regulation of Rho protein signal transduction"/>
    <property type="evidence" value="ECO:0007669"/>
    <property type="project" value="TreeGrafter"/>
</dbReference>
<accession>R7VJE6</accession>
<keyword evidence="2" id="KW-0812">Transmembrane</keyword>
<dbReference type="HOGENOM" id="CLU_568892_0_0_1"/>
<name>R7VJE6_CAPTE</name>
<dbReference type="AlphaFoldDB" id="R7VJE6"/>
<dbReference type="PANTHER" id="PTHR13944:SF23">
    <property type="entry name" value="RHO GUANINE NUCLEOTIDE EXCHANGE FACTOR 18"/>
    <property type="match status" value="1"/>
</dbReference>